<sequence length="128" mass="14000">MRETIEAHCRAQHSEAHSADWPKARQSGFAERRRPEPTILPGCVSSLGLNAAGDEGEVSDGVVGQDHEHAVVRSSRCGEEFRVGASKTAKSKARYSSYMTVGYSAKISLYFLRNQISAGSQPMSSRVW</sequence>
<protein>
    <submittedName>
        <fullName evidence="2">Uncharacterized protein</fullName>
    </submittedName>
</protein>
<name>A0A450X4E3_9GAMM</name>
<organism evidence="2">
    <name type="scientific">Candidatus Kentrum sp. LPFa</name>
    <dbReference type="NCBI Taxonomy" id="2126335"/>
    <lineage>
        <taxon>Bacteria</taxon>
        <taxon>Pseudomonadati</taxon>
        <taxon>Pseudomonadota</taxon>
        <taxon>Gammaproteobacteria</taxon>
        <taxon>Candidatus Kentrum</taxon>
    </lineage>
</organism>
<dbReference type="EMBL" id="CAADFK010000395">
    <property type="protein sequence ID" value="VFK24157.1"/>
    <property type="molecule type" value="Genomic_DNA"/>
</dbReference>
<evidence type="ECO:0000256" key="1">
    <source>
        <dbReference type="SAM" id="MobiDB-lite"/>
    </source>
</evidence>
<dbReference type="AlphaFoldDB" id="A0A450X4E3"/>
<feature type="region of interest" description="Disordered" evidence="1">
    <location>
        <begin position="1"/>
        <end position="37"/>
    </location>
</feature>
<reference evidence="2" key="1">
    <citation type="submission" date="2019-02" db="EMBL/GenBank/DDBJ databases">
        <authorList>
            <person name="Gruber-Vodicka R. H."/>
            <person name="Seah K. B. B."/>
        </authorList>
    </citation>
    <scope>NUCLEOTIDE SEQUENCE</scope>
    <source>
        <strain evidence="2">BECK_S313</strain>
    </source>
</reference>
<gene>
    <name evidence="2" type="ORF">BECKLPF1236B_GA0070989_13951</name>
</gene>
<proteinExistence type="predicted"/>
<feature type="compositionally biased region" description="Basic and acidic residues" evidence="1">
    <location>
        <begin position="1"/>
        <end position="23"/>
    </location>
</feature>
<accession>A0A450X4E3</accession>
<evidence type="ECO:0000313" key="2">
    <source>
        <dbReference type="EMBL" id="VFK24157.1"/>
    </source>
</evidence>